<organism evidence="6">
    <name type="scientific">Brugia pahangi</name>
    <name type="common">Filarial nematode worm</name>
    <dbReference type="NCBI Taxonomy" id="6280"/>
    <lineage>
        <taxon>Eukaryota</taxon>
        <taxon>Metazoa</taxon>
        <taxon>Ecdysozoa</taxon>
        <taxon>Nematoda</taxon>
        <taxon>Chromadorea</taxon>
        <taxon>Rhabditida</taxon>
        <taxon>Spirurina</taxon>
        <taxon>Spiruromorpha</taxon>
        <taxon>Filarioidea</taxon>
        <taxon>Onchocercidae</taxon>
        <taxon>Brugia</taxon>
    </lineage>
</organism>
<dbReference type="GO" id="GO:0005975">
    <property type="term" value="P:carbohydrate metabolic process"/>
    <property type="evidence" value="ECO:0007669"/>
    <property type="project" value="InterPro"/>
</dbReference>
<accession>A0A0N4T025</accession>
<protein>
    <submittedName>
        <fullName evidence="6">GH18 domain-containing protein</fullName>
    </submittedName>
</protein>
<dbReference type="WBParaSite" id="BPAG_0000142201-mRNA-1">
    <property type="protein sequence ID" value="BPAG_0000142201-mRNA-1"/>
    <property type="gene ID" value="BPAG_0000142201"/>
</dbReference>
<sequence>MKLITFALFSITIIPIQAVNYATLLAHLSIHIRGCYYTNWAQYREGSVIKINLIITILIIISICQSNMHFHFKGEGKFLPENIPNGLCTHILYAFAKVDELGDSK</sequence>
<proteinExistence type="predicted"/>
<dbReference type="EMBL" id="UZAD01000109">
    <property type="protein sequence ID" value="VDN82609.1"/>
    <property type="molecule type" value="Genomic_DNA"/>
</dbReference>
<dbReference type="Proteomes" id="UP000278627">
    <property type="component" value="Unassembled WGS sequence"/>
</dbReference>
<keyword evidence="1" id="KW-1133">Transmembrane helix</keyword>
<feature type="chain" id="PRO_5043121639" evidence="2">
    <location>
        <begin position="19"/>
        <end position="105"/>
    </location>
</feature>
<keyword evidence="1" id="KW-0472">Membrane</keyword>
<reference evidence="6" key="1">
    <citation type="submission" date="2017-02" db="UniProtKB">
        <authorList>
            <consortium name="WormBaseParasite"/>
        </authorList>
    </citation>
    <scope>IDENTIFICATION</scope>
</reference>
<dbReference type="PROSITE" id="PS51910">
    <property type="entry name" value="GH18_2"/>
    <property type="match status" value="1"/>
</dbReference>
<keyword evidence="5" id="KW-1185">Reference proteome</keyword>
<evidence type="ECO:0000256" key="2">
    <source>
        <dbReference type="SAM" id="SignalP"/>
    </source>
</evidence>
<dbReference type="SUPFAM" id="SSF51445">
    <property type="entry name" value="(Trans)glycosidases"/>
    <property type="match status" value="1"/>
</dbReference>
<dbReference type="InterPro" id="IPR017853">
    <property type="entry name" value="GH"/>
</dbReference>
<reference evidence="4 5" key="2">
    <citation type="submission" date="2018-11" db="EMBL/GenBank/DDBJ databases">
        <authorList>
            <consortium name="Pathogen Informatics"/>
        </authorList>
    </citation>
    <scope>NUCLEOTIDE SEQUENCE [LARGE SCALE GENOMIC DNA]</scope>
</reference>
<dbReference type="AlphaFoldDB" id="A0A0N4T025"/>
<name>A0A0N4T025_BRUPA</name>
<dbReference type="InterPro" id="IPR001223">
    <property type="entry name" value="Glyco_hydro18_cat"/>
</dbReference>
<feature type="transmembrane region" description="Helical" evidence="1">
    <location>
        <begin position="47"/>
        <end position="64"/>
    </location>
</feature>
<feature type="signal peptide" evidence="2">
    <location>
        <begin position="1"/>
        <end position="18"/>
    </location>
</feature>
<evidence type="ECO:0000313" key="5">
    <source>
        <dbReference type="Proteomes" id="UP000278627"/>
    </source>
</evidence>
<evidence type="ECO:0000259" key="3">
    <source>
        <dbReference type="PROSITE" id="PS51910"/>
    </source>
</evidence>
<feature type="domain" description="GH18" evidence="3">
    <location>
        <begin position="31"/>
        <end position="105"/>
    </location>
</feature>
<keyword evidence="2" id="KW-0732">Signal</keyword>
<evidence type="ECO:0000313" key="4">
    <source>
        <dbReference type="EMBL" id="VDN82609.1"/>
    </source>
</evidence>
<dbReference type="STRING" id="6280.A0A0N4T025"/>
<dbReference type="Gene3D" id="3.20.20.80">
    <property type="entry name" value="Glycosidases"/>
    <property type="match status" value="1"/>
</dbReference>
<evidence type="ECO:0000313" key="6">
    <source>
        <dbReference type="WBParaSite" id="BPAG_0000142201-mRNA-1"/>
    </source>
</evidence>
<gene>
    <name evidence="4" type="ORF">BPAG_LOCUS1423</name>
</gene>
<keyword evidence="1" id="KW-0812">Transmembrane</keyword>
<evidence type="ECO:0000256" key="1">
    <source>
        <dbReference type="SAM" id="Phobius"/>
    </source>
</evidence>